<dbReference type="PANTHER" id="PTHR34404:SF2">
    <property type="entry name" value="CONSERVED SERINE RICH PROTEIN"/>
    <property type="match status" value="1"/>
</dbReference>
<dbReference type="Pfam" id="PF09723">
    <property type="entry name" value="Zn_ribbon_8"/>
    <property type="match status" value="1"/>
</dbReference>
<dbReference type="SMART" id="SM00834">
    <property type="entry name" value="CxxC_CXXC_SSSS"/>
    <property type="match status" value="1"/>
</dbReference>
<sequence>MPIYAYQCSACDHELEALQKMSDAALTECPVCHAATLSKKVTAAAFRLGGGGWYETDFKSGNKKNLASSDASSSACGTNTCPAAK</sequence>
<feature type="domain" description="Putative regulatory protein FmdB zinc ribbon" evidence="2">
    <location>
        <begin position="1"/>
        <end position="42"/>
    </location>
</feature>
<evidence type="ECO:0000313" key="4">
    <source>
        <dbReference type="Proteomes" id="UP000192491"/>
    </source>
</evidence>
<evidence type="ECO:0000256" key="1">
    <source>
        <dbReference type="SAM" id="MobiDB-lite"/>
    </source>
</evidence>
<feature type="compositionally biased region" description="Polar residues" evidence="1">
    <location>
        <begin position="63"/>
        <end position="85"/>
    </location>
</feature>
<evidence type="ECO:0000313" key="3">
    <source>
        <dbReference type="EMBL" id="OQX07066.1"/>
    </source>
</evidence>
<dbReference type="NCBIfam" id="TIGR02605">
    <property type="entry name" value="CxxC_CxxC_SSSS"/>
    <property type="match status" value="1"/>
</dbReference>
<dbReference type="EMBL" id="MTEJ01000221">
    <property type="protein sequence ID" value="OQX07066.1"/>
    <property type="molecule type" value="Genomic_DNA"/>
</dbReference>
<dbReference type="Proteomes" id="UP000192491">
    <property type="component" value="Unassembled WGS sequence"/>
</dbReference>
<comment type="caution">
    <text evidence="3">The sequence shown here is derived from an EMBL/GenBank/DDBJ whole genome shotgun (WGS) entry which is preliminary data.</text>
</comment>
<feature type="region of interest" description="Disordered" evidence="1">
    <location>
        <begin position="62"/>
        <end position="85"/>
    </location>
</feature>
<dbReference type="AlphaFoldDB" id="A0A1Y1QJB4"/>
<dbReference type="InterPro" id="IPR013429">
    <property type="entry name" value="Regulatory_FmdB_Zinc_ribbon"/>
</dbReference>
<accession>A0A1Y1QJB4</accession>
<name>A0A1Y1QJB4_9GAMM</name>
<organism evidence="3 4">
    <name type="scientific">Thiothrix lacustris</name>
    <dbReference type="NCBI Taxonomy" id="525917"/>
    <lineage>
        <taxon>Bacteria</taxon>
        <taxon>Pseudomonadati</taxon>
        <taxon>Pseudomonadota</taxon>
        <taxon>Gammaproteobacteria</taxon>
        <taxon>Thiotrichales</taxon>
        <taxon>Thiotrichaceae</taxon>
        <taxon>Thiothrix</taxon>
    </lineage>
</organism>
<reference evidence="3 4" key="1">
    <citation type="submission" date="2017-01" db="EMBL/GenBank/DDBJ databases">
        <title>Novel large sulfur bacteria in the metagenomes of groundwater-fed chemosynthetic microbial mats in the Lake Huron basin.</title>
        <authorList>
            <person name="Sharrar A.M."/>
            <person name="Flood B.E."/>
            <person name="Bailey J.V."/>
            <person name="Jones D.S."/>
            <person name="Biddanda B."/>
            <person name="Ruberg S.A."/>
            <person name="Marcus D.N."/>
            <person name="Dick G.J."/>
        </authorList>
    </citation>
    <scope>NUCLEOTIDE SEQUENCE [LARGE SCALE GENOMIC DNA]</scope>
    <source>
        <strain evidence="3">A8</strain>
    </source>
</reference>
<gene>
    <name evidence="3" type="ORF">BWK73_28965</name>
</gene>
<evidence type="ECO:0000259" key="2">
    <source>
        <dbReference type="SMART" id="SM00834"/>
    </source>
</evidence>
<proteinExistence type="predicted"/>
<protein>
    <submittedName>
        <fullName evidence="3">FmdB family transcriptional regulator</fullName>
    </submittedName>
</protein>
<dbReference type="PANTHER" id="PTHR34404">
    <property type="entry name" value="REGULATORY PROTEIN, FMDB FAMILY"/>
    <property type="match status" value="1"/>
</dbReference>